<accession>A0A420WEB5</accession>
<dbReference type="EMBL" id="RBII01000002">
    <property type="protein sequence ID" value="RKQ69367.1"/>
    <property type="molecule type" value="Genomic_DNA"/>
</dbReference>
<dbReference type="PANTHER" id="PTHR34478:SF2">
    <property type="entry name" value="MEMBRANE PROTEIN"/>
    <property type="match status" value="1"/>
</dbReference>
<evidence type="ECO:0000313" key="7">
    <source>
        <dbReference type="Proteomes" id="UP000282211"/>
    </source>
</evidence>
<name>A0A420WEB5_9PROT</name>
<evidence type="ECO:0000256" key="5">
    <source>
        <dbReference type="ARBA" id="ARBA00023136"/>
    </source>
</evidence>
<comment type="subcellular location">
    <subcellularLocation>
        <location evidence="1">Membrane</location>
        <topology evidence="1">Single-pass membrane protein</topology>
    </subcellularLocation>
</comment>
<evidence type="ECO:0000256" key="1">
    <source>
        <dbReference type="ARBA" id="ARBA00004167"/>
    </source>
</evidence>
<proteinExistence type="inferred from homology"/>
<keyword evidence="3" id="KW-0812">Transmembrane</keyword>
<dbReference type="PANTHER" id="PTHR34478">
    <property type="entry name" value="PROTEIN LEMA"/>
    <property type="match status" value="1"/>
</dbReference>
<comment type="caution">
    <text evidence="6">The sequence shown here is derived from an EMBL/GenBank/DDBJ whole genome shotgun (WGS) entry which is preliminary data.</text>
</comment>
<keyword evidence="7" id="KW-1185">Reference proteome</keyword>
<reference evidence="6 7" key="1">
    <citation type="submission" date="2018-10" db="EMBL/GenBank/DDBJ databases">
        <title>Genomic Encyclopedia of Type Strains, Phase IV (KMG-IV): sequencing the most valuable type-strain genomes for metagenomic binning, comparative biology and taxonomic classification.</title>
        <authorList>
            <person name="Goeker M."/>
        </authorList>
    </citation>
    <scope>NUCLEOTIDE SEQUENCE [LARGE SCALE GENOMIC DNA]</scope>
    <source>
        <strain evidence="6 7">DSM 22008</strain>
    </source>
</reference>
<dbReference type="InterPro" id="IPR023353">
    <property type="entry name" value="LemA-like_dom_sf"/>
</dbReference>
<evidence type="ECO:0000256" key="4">
    <source>
        <dbReference type="ARBA" id="ARBA00022989"/>
    </source>
</evidence>
<gene>
    <name evidence="6" type="ORF">DES40_2167</name>
</gene>
<dbReference type="GO" id="GO:0016020">
    <property type="term" value="C:membrane"/>
    <property type="evidence" value="ECO:0007669"/>
    <property type="project" value="UniProtKB-SubCell"/>
</dbReference>
<comment type="similarity">
    <text evidence="2">Belongs to the LemA family.</text>
</comment>
<dbReference type="InterPro" id="IPR007156">
    <property type="entry name" value="MamQ_LemA"/>
</dbReference>
<dbReference type="InParanoid" id="A0A420WEB5"/>
<keyword evidence="4" id="KW-1133">Transmembrane helix</keyword>
<evidence type="ECO:0000256" key="2">
    <source>
        <dbReference type="ARBA" id="ARBA00008854"/>
    </source>
</evidence>
<evidence type="ECO:0000256" key="3">
    <source>
        <dbReference type="ARBA" id="ARBA00022692"/>
    </source>
</evidence>
<protein>
    <submittedName>
        <fullName evidence="6">LemA protein</fullName>
    </submittedName>
</protein>
<sequence>MLIWTILAIFIALLVGVALVFNQLVQARQMVSNGWADIAVQLKRRADLIPNIVDTVKAYAQHERQLFIDVTEKRNAALSAGDNPKARGAAEGALAQPVTRLLAVAEDYPDLKASQNFLDLQNELSETEDKIEMARRFYNGAVRQYNTKVESVPSNLVAAPFGFKQADYFNIAEEDYAVPTVDI</sequence>
<dbReference type="SUPFAM" id="SSF140478">
    <property type="entry name" value="LemA-like"/>
    <property type="match status" value="1"/>
</dbReference>
<dbReference type="OrthoDB" id="9804152at2"/>
<dbReference type="Proteomes" id="UP000282211">
    <property type="component" value="Unassembled WGS sequence"/>
</dbReference>
<dbReference type="AlphaFoldDB" id="A0A420WEB5"/>
<keyword evidence="5" id="KW-0472">Membrane</keyword>
<organism evidence="6 7">
    <name type="scientific">Litorimonas taeanensis</name>
    <dbReference type="NCBI Taxonomy" id="568099"/>
    <lineage>
        <taxon>Bacteria</taxon>
        <taxon>Pseudomonadati</taxon>
        <taxon>Pseudomonadota</taxon>
        <taxon>Alphaproteobacteria</taxon>
        <taxon>Maricaulales</taxon>
        <taxon>Robiginitomaculaceae</taxon>
    </lineage>
</organism>
<dbReference type="Gene3D" id="1.20.1440.20">
    <property type="entry name" value="LemA-like domain"/>
    <property type="match status" value="1"/>
</dbReference>
<evidence type="ECO:0000313" key="6">
    <source>
        <dbReference type="EMBL" id="RKQ69367.1"/>
    </source>
</evidence>
<dbReference type="Pfam" id="PF04011">
    <property type="entry name" value="LemA"/>
    <property type="match status" value="1"/>
</dbReference>